<dbReference type="InterPro" id="IPR000477">
    <property type="entry name" value="RT_dom"/>
</dbReference>
<evidence type="ECO:0000313" key="2">
    <source>
        <dbReference type="EMBL" id="KAL0443985.1"/>
    </source>
</evidence>
<organism evidence="2">
    <name type="scientific">Sesamum latifolium</name>
    <dbReference type="NCBI Taxonomy" id="2727402"/>
    <lineage>
        <taxon>Eukaryota</taxon>
        <taxon>Viridiplantae</taxon>
        <taxon>Streptophyta</taxon>
        <taxon>Embryophyta</taxon>
        <taxon>Tracheophyta</taxon>
        <taxon>Spermatophyta</taxon>
        <taxon>Magnoliopsida</taxon>
        <taxon>eudicotyledons</taxon>
        <taxon>Gunneridae</taxon>
        <taxon>Pentapetalae</taxon>
        <taxon>asterids</taxon>
        <taxon>lamiids</taxon>
        <taxon>Lamiales</taxon>
        <taxon>Pedaliaceae</taxon>
        <taxon>Sesamum</taxon>
    </lineage>
</organism>
<feature type="domain" description="Reverse transcriptase" evidence="1">
    <location>
        <begin position="78"/>
        <end position="252"/>
    </location>
</feature>
<protein>
    <recommendedName>
        <fullName evidence="1">Reverse transcriptase domain-containing protein</fullName>
    </recommendedName>
</protein>
<dbReference type="PANTHER" id="PTHR46890">
    <property type="entry name" value="NON-LTR RETROLELEMENT REVERSE TRANSCRIPTASE-LIKE PROTEIN-RELATED"/>
    <property type="match status" value="1"/>
</dbReference>
<name>A0AAW2WV69_9LAMI</name>
<dbReference type="InterPro" id="IPR052343">
    <property type="entry name" value="Retrotransposon-Effector_Assoc"/>
</dbReference>
<reference evidence="2" key="1">
    <citation type="submission" date="2020-06" db="EMBL/GenBank/DDBJ databases">
        <authorList>
            <person name="Li T."/>
            <person name="Hu X."/>
            <person name="Zhang T."/>
            <person name="Song X."/>
            <person name="Zhang H."/>
            <person name="Dai N."/>
            <person name="Sheng W."/>
            <person name="Hou X."/>
            <person name="Wei L."/>
        </authorList>
    </citation>
    <scope>NUCLEOTIDE SEQUENCE</scope>
    <source>
        <strain evidence="2">KEN1</strain>
        <tissue evidence="2">Leaf</tissue>
    </source>
</reference>
<dbReference type="AlphaFoldDB" id="A0AAW2WV69"/>
<reference evidence="2" key="2">
    <citation type="journal article" date="2024" name="Plant">
        <title>Genomic evolution and insights into agronomic trait innovations of Sesamum species.</title>
        <authorList>
            <person name="Miao H."/>
            <person name="Wang L."/>
            <person name="Qu L."/>
            <person name="Liu H."/>
            <person name="Sun Y."/>
            <person name="Le M."/>
            <person name="Wang Q."/>
            <person name="Wei S."/>
            <person name="Zheng Y."/>
            <person name="Lin W."/>
            <person name="Duan Y."/>
            <person name="Cao H."/>
            <person name="Xiong S."/>
            <person name="Wang X."/>
            <person name="Wei L."/>
            <person name="Li C."/>
            <person name="Ma Q."/>
            <person name="Ju M."/>
            <person name="Zhao R."/>
            <person name="Li G."/>
            <person name="Mu C."/>
            <person name="Tian Q."/>
            <person name="Mei H."/>
            <person name="Zhang T."/>
            <person name="Gao T."/>
            <person name="Zhang H."/>
        </authorList>
    </citation>
    <scope>NUCLEOTIDE SEQUENCE</scope>
    <source>
        <strain evidence="2">KEN1</strain>
    </source>
</reference>
<proteinExistence type="predicted"/>
<comment type="caution">
    <text evidence="2">The sequence shown here is derived from an EMBL/GenBank/DDBJ whole genome shotgun (WGS) entry which is preliminary data.</text>
</comment>
<accession>A0AAW2WV69</accession>
<evidence type="ECO:0000259" key="1">
    <source>
        <dbReference type="Pfam" id="PF00078"/>
    </source>
</evidence>
<dbReference type="PANTHER" id="PTHR46890:SF48">
    <property type="entry name" value="RNA-DIRECTED DNA POLYMERASE"/>
    <property type="match status" value="1"/>
</dbReference>
<gene>
    <name evidence="2" type="ORF">Slati_2121200</name>
</gene>
<dbReference type="EMBL" id="JACGWN010000007">
    <property type="protein sequence ID" value="KAL0443985.1"/>
    <property type="molecule type" value="Genomic_DNA"/>
</dbReference>
<dbReference type="Pfam" id="PF00078">
    <property type="entry name" value="RVT_1"/>
    <property type="match status" value="1"/>
</dbReference>
<sequence>MTRKFTVVLKHILGASSPPVDSSRAEDIARGIAQMGRVVDSNMADDLMQPYTEAEVTKALFRMASLKSPGPDGRLTTDNILLAFEINHFLNTKAKGGQEFMMLKLDVSKAYDKVEWTFLEQVMLKLGFPSPFVRLAILCMSFASYSFLLGGKQFGSVILEGCLHQEGPSLPYLFLLCIEAFSSLLQTAELDGRIRGIAIYRGAPSVSHLLFANDTLIFSNTSRETARAILDVLDLYRHPSGQEINFAKSSIAFSKNINEED</sequence>